<dbReference type="GO" id="GO:0036064">
    <property type="term" value="C:ciliary basal body"/>
    <property type="evidence" value="ECO:0007669"/>
    <property type="project" value="TreeGrafter"/>
</dbReference>
<accession>A0A816BCI0</accession>
<evidence type="ECO:0000256" key="4">
    <source>
        <dbReference type="ARBA" id="ARBA00022737"/>
    </source>
</evidence>
<dbReference type="PANTHER" id="PTHR15722">
    <property type="entry name" value="IFT140/172-RELATED"/>
    <property type="match status" value="1"/>
</dbReference>
<evidence type="ECO:0000256" key="6">
    <source>
        <dbReference type="ARBA" id="ARBA00023069"/>
    </source>
</evidence>
<comment type="subcellular location">
    <subcellularLocation>
        <location evidence="1">Cell projection</location>
        <location evidence="1">Cilium</location>
    </subcellularLocation>
</comment>
<dbReference type="SMART" id="SM00320">
    <property type="entry name" value="WD40"/>
    <property type="match status" value="4"/>
</dbReference>
<keyword evidence="2" id="KW-0217">Developmental protein</keyword>
<dbReference type="AlphaFoldDB" id="A0A816BCI0"/>
<comment type="caution">
    <text evidence="9">The sequence shown here is derived from an EMBL/GenBank/DDBJ whole genome shotgun (WGS) entry which is preliminary data.</text>
</comment>
<evidence type="ECO:0000256" key="8">
    <source>
        <dbReference type="ARBA" id="ARBA00038130"/>
    </source>
</evidence>
<dbReference type="PANTHER" id="PTHR15722:SF2">
    <property type="entry name" value="INTRAFLAGELLAR TRANSPORT PROTEIN 172 HOMOLOG"/>
    <property type="match status" value="1"/>
</dbReference>
<organism evidence="9 10">
    <name type="scientific">Adineta ricciae</name>
    <name type="common">Rotifer</name>
    <dbReference type="NCBI Taxonomy" id="249248"/>
    <lineage>
        <taxon>Eukaryota</taxon>
        <taxon>Metazoa</taxon>
        <taxon>Spiralia</taxon>
        <taxon>Gnathifera</taxon>
        <taxon>Rotifera</taxon>
        <taxon>Eurotatoria</taxon>
        <taxon>Bdelloidea</taxon>
        <taxon>Adinetida</taxon>
        <taxon>Adinetidae</taxon>
        <taxon>Adineta</taxon>
    </lineage>
</organism>
<evidence type="ECO:0000256" key="3">
    <source>
        <dbReference type="ARBA" id="ARBA00022574"/>
    </source>
</evidence>
<dbReference type="InterPro" id="IPR001680">
    <property type="entry name" value="WD40_rpt"/>
</dbReference>
<dbReference type="GO" id="GO:0005930">
    <property type="term" value="C:axoneme"/>
    <property type="evidence" value="ECO:0007669"/>
    <property type="project" value="TreeGrafter"/>
</dbReference>
<dbReference type="Gene3D" id="2.130.10.10">
    <property type="entry name" value="YVTN repeat-like/Quinoprotein amine dehydrogenase"/>
    <property type="match status" value="1"/>
</dbReference>
<name>A0A816BCI0_ADIRI</name>
<keyword evidence="4" id="KW-0677">Repeat</keyword>
<reference evidence="9" key="1">
    <citation type="submission" date="2021-02" db="EMBL/GenBank/DDBJ databases">
        <authorList>
            <person name="Nowell W R."/>
        </authorList>
    </citation>
    <scope>NUCLEOTIDE SEQUENCE</scope>
</reference>
<evidence type="ECO:0000313" key="10">
    <source>
        <dbReference type="Proteomes" id="UP000663828"/>
    </source>
</evidence>
<dbReference type="Pfam" id="PF00400">
    <property type="entry name" value="WD40"/>
    <property type="match status" value="2"/>
</dbReference>
<protein>
    <recommendedName>
        <fullName evidence="11">Intraflagellar transport protein 172 homolog</fullName>
    </recommendedName>
</protein>
<proteinExistence type="inferred from homology"/>
<keyword evidence="10" id="KW-1185">Reference proteome</keyword>
<evidence type="ECO:0000256" key="7">
    <source>
        <dbReference type="ARBA" id="ARBA00023273"/>
    </source>
</evidence>
<keyword evidence="5" id="KW-0802">TPR repeat</keyword>
<evidence type="ECO:0008006" key="11">
    <source>
        <dbReference type="Google" id="ProtNLM"/>
    </source>
</evidence>
<sequence length="255" mass="27954">MQVKFFKQISDAAAGEAQISAVCFSPNGQKLAMCIDRVVQLYDDTGELRDRFATKPIDSKYGRQSYVVTGMDFSPDSTQLAVAQSDNIVFVYKLGTDWGEKKSIVAKFVQSAHVTSLIWLPDGQIIFGLADGKLRSGNVKKNKSHTLFTAEQYTVALTTNVSRKAILSGHADGNICRFIIEDEGTGDKSGLVVRHSCPPCALVWSAHGILVGGCDRRVVVYSKDGKILQQFDYSREPLEREFSSGICNPTGRCSL</sequence>
<dbReference type="InterPro" id="IPR015943">
    <property type="entry name" value="WD40/YVTN_repeat-like_dom_sf"/>
</dbReference>
<dbReference type="GO" id="GO:0030992">
    <property type="term" value="C:intraciliary transport particle B"/>
    <property type="evidence" value="ECO:0007669"/>
    <property type="project" value="TreeGrafter"/>
</dbReference>
<evidence type="ECO:0000256" key="1">
    <source>
        <dbReference type="ARBA" id="ARBA00004138"/>
    </source>
</evidence>
<evidence type="ECO:0000256" key="5">
    <source>
        <dbReference type="ARBA" id="ARBA00022803"/>
    </source>
</evidence>
<comment type="similarity">
    <text evidence="8">Belongs to the IFT172 family.</text>
</comment>
<dbReference type="InterPro" id="IPR036322">
    <property type="entry name" value="WD40_repeat_dom_sf"/>
</dbReference>
<keyword evidence="3" id="KW-0853">WD repeat</keyword>
<evidence type="ECO:0000313" key="9">
    <source>
        <dbReference type="EMBL" id="CAF1605923.1"/>
    </source>
</evidence>
<gene>
    <name evidence="9" type="ORF">XAT740_LOCUS48281</name>
</gene>
<keyword evidence="6" id="KW-0969">Cilium</keyword>
<dbReference type="Proteomes" id="UP000663828">
    <property type="component" value="Unassembled WGS sequence"/>
</dbReference>
<dbReference type="EMBL" id="CAJNOR010006889">
    <property type="protein sequence ID" value="CAF1605923.1"/>
    <property type="molecule type" value="Genomic_DNA"/>
</dbReference>
<dbReference type="GO" id="GO:0042073">
    <property type="term" value="P:intraciliary transport"/>
    <property type="evidence" value="ECO:0007669"/>
    <property type="project" value="TreeGrafter"/>
</dbReference>
<evidence type="ECO:0000256" key="2">
    <source>
        <dbReference type="ARBA" id="ARBA00022473"/>
    </source>
</evidence>
<dbReference type="SUPFAM" id="SSF50978">
    <property type="entry name" value="WD40 repeat-like"/>
    <property type="match status" value="1"/>
</dbReference>
<keyword evidence="7" id="KW-0966">Cell projection</keyword>